<dbReference type="InterPro" id="IPR036390">
    <property type="entry name" value="WH_DNA-bd_sf"/>
</dbReference>
<dbReference type="InterPro" id="IPR006200">
    <property type="entry name" value="LexA"/>
</dbReference>
<keyword evidence="5 12" id="KW-0378">Hydrolase</keyword>
<dbReference type="AlphaFoldDB" id="A0A975F2U3"/>
<comment type="catalytic activity">
    <reaction evidence="12">
        <text>Hydrolysis of Ala-|-Gly bond in repressor LexA.</text>
        <dbReference type="EC" id="3.4.21.88"/>
    </reaction>
</comment>
<evidence type="ECO:0000256" key="10">
    <source>
        <dbReference type="ARBA" id="ARBA00023204"/>
    </source>
</evidence>
<dbReference type="GO" id="GO:0003677">
    <property type="term" value="F:DNA binding"/>
    <property type="evidence" value="ECO:0007669"/>
    <property type="project" value="UniProtKB-UniRule"/>
</dbReference>
<dbReference type="Gene3D" id="1.10.10.10">
    <property type="entry name" value="Winged helix-like DNA-binding domain superfamily/Winged helix DNA-binding domain"/>
    <property type="match status" value="1"/>
</dbReference>
<evidence type="ECO:0000259" key="15">
    <source>
        <dbReference type="Pfam" id="PF01726"/>
    </source>
</evidence>
<keyword evidence="3 12" id="KW-0235">DNA replication</keyword>
<evidence type="ECO:0000256" key="3">
    <source>
        <dbReference type="ARBA" id="ARBA00022705"/>
    </source>
</evidence>
<keyword evidence="11 12" id="KW-0742">SOS response</keyword>
<evidence type="ECO:0000256" key="6">
    <source>
        <dbReference type="ARBA" id="ARBA00022813"/>
    </source>
</evidence>
<dbReference type="InterPro" id="IPR015927">
    <property type="entry name" value="Peptidase_S24_S26A/B/C"/>
</dbReference>
<organism evidence="16 17">
    <name type="scientific">Treponema parvum</name>
    <dbReference type="NCBI Taxonomy" id="138851"/>
    <lineage>
        <taxon>Bacteria</taxon>
        <taxon>Pseudomonadati</taxon>
        <taxon>Spirochaetota</taxon>
        <taxon>Spirochaetia</taxon>
        <taxon>Spirochaetales</taxon>
        <taxon>Treponemataceae</taxon>
        <taxon>Treponema</taxon>
    </lineage>
</organism>
<name>A0A975F2U3_9SPIR</name>
<dbReference type="InterPro" id="IPR039418">
    <property type="entry name" value="LexA-like"/>
</dbReference>
<evidence type="ECO:0000256" key="13">
    <source>
        <dbReference type="RuleBase" id="RU003991"/>
    </source>
</evidence>
<evidence type="ECO:0000256" key="9">
    <source>
        <dbReference type="ARBA" id="ARBA00023163"/>
    </source>
</evidence>
<keyword evidence="9 12" id="KW-0804">Transcription</keyword>
<dbReference type="InterPro" id="IPR006199">
    <property type="entry name" value="LexA_DNA-bd_dom"/>
</dbReference>
<sequence>MKEITDRQKEVLAFISEFTEENSFPPTVREIGEHFEISLRAVQDHIAALQKKGFLSQSQKRSRSIKVLKNDLKGISSSYVSKVPLLGTVAAGKPLLCEENLDGYVTLTEPFVRPDKTYFALRVRGASMINAGILEGDLAVVEQAATALDGQIVVAVLDDAITLKRYYKESSRVRLQPENPAFQAIYSQNVRIVGVLSNIVRTYW</sequence>
<evidence type="ECO:0000256" key="12">
    <source>
        <dbReference type="HAMAP-Rule" id="MF_00015"/>
    </source>
</evidence>
<reference evidence="16 17" key="1">
    <citation type="journal article" date="2021" name="Microbiol. Resour. Announc.">
        <title>Complete Genome Sequences of Three Human Oral Treponema parvum Isolates.</title>
        <authorList>
            <person name="Zeng H."/>
            <person name="Watt R.M."/>
        </authorList>
    </citation>
    <scope>NUCLEOTIDE SEQUENCE [LARGE SCALE GENOMIC DNA]</scope>
    <source>
        <strain evidence="16 17">ATCC 700770</strain>
    </source>
</reference>
<dbReference type="GO" id="GO:0009432">
    <property type="term" value="P:SOS response"/>
    <property type="evidence" value="ECO:0007669"/>
    <property type="project" value="UniProtKB-UniRule"/>
</dbReference>
<evidence type="ECO:0000256" key="1">
    <source>
        <dbReference type="ARBA" id="ARBA00007484"/>
    </source>
</evidence>
<proteinExistence type="inferred from homology"/>
<keyword evidence="6 12" id="KW-0068">Autocatalytic cleavage</keyword>
<gene>
    <name evidence="12 16" type="primary">lexA</name>
    <name evidence="16" type="ORF">HRQ91_02100</name>
</gene>
<evidence type="ECO:0000256" key="7">
    <source>
        <dbReference type="ARBA" id="ARBA00023015"/>
    </source>
</evidence>
<evidence type="ECO:0000256" key="8">
    <source>
        <dbReference type="ARBA" id="ARBA00023125"/>
    </source>
</evidence>
<dbReference type="SUPFAM" id="SSF51306">
    <property type="entry name" value="LexA/Signal peptidase"/>
    <property type="match status" value="1"/>
</dbReference>
<dbReference type="PANTHER" id="PTHR33516">
    <property type="entry name" value="LEXA REPRESSOR"/>
    <property type="match status" value="1"/>
</dbReference>
<dbReference type="HAMAP" id="MF_00015">
    <property type="entry name" value="LexA"/>
    <property type="match status" value="1"/>
</dbReference>
<comment type="caution">
    <text evidence="12">Lacks conserved residue(s) required for the propagation of feature annotation.</text>
</comment>
<feature type="domain" description="LexA repressor DNA-binding" evidence="15">
    <location>
        <begin position="1"/>
        <end position="63"/>
    </location>
</feature>
<feature type="domain" description="Peptidase S24/S26A/S26B/S26C" evidence="14">
    <location>
        <begin position="84"/>
        <end position="195"/>
    </location>
</feature>
<accession>A0A975F2U3</accession>
<dbReference type="InterPro" id="IPR036388">
    <property type="entry name" value="WH-like_DNA-bd_sf"/>
</dbReference>
<feature type="active site" description="For autocatalytic cleavage activity" evidence="12">
    <location>
        <position position="127"/>
    </location>
</feature>
<dbReference type="InterPro" id="IPR050077">
    <property type="entry name" value="LexA_repressor"/>
</dbReference>
<protein>
    <recommendedName>
        <fullName evidence="12">LexA repressor</fullName>
        <ecNumber evidence="12">3.4.21.88</ecNumber>
    </recommendedName>
</protein>
<evidence type="ECO:0000256" key="4">
    <source>
        <dbReference type="ARBA" id="ARBA00022763"/>
    </source>
</evidence>
<keyword evidence="2 12" id="KW-0678">Repressor</keyword>
<keyword evidence="8 12" id="KW-0238">DNA-binding</keyword>
<dbReference type="GO" id="GO:0004252">
    <property type="term" value="F:serine-type endopeptidase activity"/>
    <property type="evidence" value="ECO:0007669"/>
    <property type="project" value="UniProtKB-UniRule"/>
</dbReference>
<dbReference type="CDD" id="cd06529">
    <property type="entry name" value="S24_LexA-like"/>
    <property type="match status" value="1"/>
</dbReference>
<feature type="active site" description="For autocatalytic cleavage activity" evidence="12">
    <location>
        <position position="164"/>
    </location>
</feature>
<dbReference type="EMBL" id="CP054142">
    <property type="protein sequence ID" value="QTQ13343.1"/>
    <property type="molecule type" value="Genomic_DNA"/>
</dbReference>
<dbReference type="GO" id="GO:0006260">
    <property type="term" value="P:DNA replication"/>
    <property type="evidence" value="ECO:0007669"/>
    <property type="project" value="UniProtKB-UniRule"/>
</dbReference>
<comment type="subunit">
    <text evidence="12">Homodimer.</text>
</comment>
<dbReference type="GO" id="GO:0006281">
    <property type="term" value="P:DNA repair"/>
    <property type="evidence" value="ECO:0007669"/>
    <property type="project" value="UniProtKB-UniRule"/>
</dbReference>
<keyword evidence="10 12" id="KW-0234">DNA repair</keyword>
<dbReference type="Gene3D" id="2.10.109.10">
    <property type="entry name" value="Umud Fragment, subunit A"/>
    <property type="match status" value="1"/>
</dbReference>
<dbReference type="InterPro" id="IPR036286">
    <property type="entry name" value="LexA/Signal_pep-like_sf"/>
</dbReference>
<dbReference type="Pfam" id="PF00717">
    <property type="entry name" value="Peptidase_S24"/>
    <property type="match status" value="1"/>
</dbReference>
<dbReference type="KEGG" id="tpav:HRQ91_02100"/>
<evidence type="ECO:0000256" key="2">
    <source>
        <dbReference type="ARBA" id="ARBA00022491"/>
    </source>
</evidence>
<comment type="function">
    <text evidence="12">Represses a number of genes involved in the response to DNA damage (SOS response), including recA and lexA. In the presence of single-stranded DNA, RecA interacts with LexA causing an autocatalytic cleavage which disrupts the DNA-binding part of LexA, leading to derepression of the SOS regulon and eventually DNA repair.</text>
</comment>
<feature type="site" description="Cleavage; by autolysis" evidence="12">
    <location>
        <begin position="91"/>
        <end position="92"/>
    </location>
</feature>
<keyword evidence="17" id="KW-1185">Reference proteome</keyword>
<evidence type="ECO:0000259" key="14">
    <source>
        <dbReference type="Pfam" id="PF00717"/>
    </source>
</evidence>
<dbReference type="Proteomes" id="UP000671908">
    <property type="component" value="Chromosome"/>
</dbReference>
<dbReference type="PANTHER" id="PTHR33516:SF2">
    <property type="entry name" value="LEXA REPRESSOR-RELATED"/>
    <property type="match status" value="1"/>
</dbReference>
<dbReference type="FunFam" id="2.10.109.10:FF:000001">
    <property type="entry name" value="LexA repressor"/>
    <property type="match status" value="1"/>
</dbReference>
<dbReference type="GO" id="GO:0006508">
    <property type="term" value="P:proteolysis"/>
    <property type="evidence" value="ECO:0007669"/>
    <property type="project" value="InterPro"/>
</dbReference>
<dbReference type="RefSeq" id="WP_210120039.1">
    <property type="nucleotide sequence ID" value="NZ_CP054142.1"/>
</dbReference>
<dbReference type="EC" id="3.4.21.88" evidence="12"/>
<evidence type="ECO:0000256" key="5">
    <source>
        <dbReference type="ARBA" id="ARBA00022801"/>
    </source>
</evidence>
<dbReference type="PRINTS" id="PR00726">
    <property type="entry name" value="LEXASERPTASE"/>
</dbReference>
<dbReference type="GO" id="GO:0045892">
    <property type="term" value="P:negative regulation of DNA-templated transcription"/>
    <property type="evidence" value="ECO:0007669"/>
    <property type="project" value="UniProtKB-UniRule"/>
</dbReference>
<dbReference type="Pfam" id="PF01726">
    <property type="entry name" value="LexA_DNA_bind"/>
    <property type="match status" value="1"/>
</dbReference>
<keyword evidence="4 12" id="KW-0227">DNA damage</keyword>
<dbReference type="SUPFAM" id="SSF46785">
    <property type="entry name" value="Winged helix' DNA-binding domain"/>
    <property type="match status" value="1"/>
</dbReference>
<evidence type="ECO:0000313" key="16">
    <source>
        <dbReference type="EMBL" id="QTQ13343.1"/>
    </source>
</evidence>
<evidence type="ECO:0000313" key="17">
    <source>
        <dbReference type="Proteomes" id="UP000671908"/>
    </source>
</evidence>
<evidence type="ECO:0000256" key="11">
    <source>
        <dbReference type="ARBA" id="ARBA00023236"/>
    </source>
</evidence>
<dbReference type="InterPro" id="IPR006197">
    <property type="entry name" value="Peptidase_S24_LexA"/>
</dbReference>
<keyword evidence="7 12" id="KW-0805">Transcription regulation</keyword>
<comment type="similarity">
    <text evidence="1 12 13">Belongs to the peptidase S24 family.</text>
</comment>
<dbReference type="NCBIfam" id="TIGR00498">
    <property type="entry name" value="lexA"/>
    <property type="match status" value="1"/>
</dbReference>